<dbReference type="EMBL" id="JARJCW010000003">
    <property type="protein sequence ID" value="KAJ7227402.1"/>
    <property type="molecule type" value="Genomic_DNA"/>
</dbReference>
<gene>
    <name evidence="1" type="ORF">GGX14DRAFT_555955</name>
</gene>
<name>A0AAD7E4V1_9AGAR</name>
<comment type="caution">
    <text evidence="1">The sequence shown here is derived from an EMBL/GenBank/DDBJ whole genome shotgun (WGS) entry which is preliminary data.</text>
</comment>
<dbReference type="AlphaFoldDB" id="A0AAD7E4V1"/>
<sequence length="323" mass="35374">MTGGHCKSGICLSTTARAPPPPRALLSPPPGVSKLIAPHAAKHYTLPTARFPCPISVRRPLPTAPARSSRCPLSAVCRPQLTAFRRPFFCVRWLQITARRFSLGSRFPQRAARHSPPAAPSPTPPTWRTRTLLVACACSPRTVSRRTPAACCARRPRRARLAASVLFKSQVSPPDDHCPPHAALADGARHRARGHDHDACPAALWYFALVTASMGITWWESFAGADAPPCPVRLREVAPCVQLSPSCRGHQLWPQQVPKTPCFACGFDVRLKRVLSSELVVSVTLAPRSQPLDARRCYETAPLHRLVIVRLLYLRLKSVSGFA</sequence>
<organism evidence="1 2">
    <name type="scientific">Mycena pura</name>
    <dbReference type="NCBI Taxonomy" id="153505"/>
    <lineage>
        <taxon>Eukaryota</taxon>
        <taxon>Fungi</taxon>
        <taxon>Dikarya</taxon>
        <taxon>Basidiomycota</taxon>
        <taxon>Agaricomycotina</taxon>
        <taxon>Agaricomycetes</taxon>
        <taxon>Agaricomycetidae</taxon>
        <taxon>Agaricales</taxon>
        <taxon>Marasmiineae</taxon>
        <taxon>Mycenaceae</taxon>
        <taxon>Mycena</taxon>
    </lineage>
</organism>
<proteinExistence type="predicted"/>
<dbReference type="Proteomes" id="UP001219525">
    <property type="component" value="Unassembled WGS sequence"/>
</dbReference>
<protein>
    <submittedName>
        <fullName evidence="1">Uncharacterized protein</fullName>
    </submittedName>
</protein>
<reference evidence="1" key="1">
    <citation type="submission" date="2023-03" db="EMBL/GenBank/DDBJ databases">
        <title>Massive genome expansion in bonnet fungi (Mycena s.s.) driven by repeated elements and novel gene families across ecological guilds.</title>
        <authorList>
            <consortium name="Lawrence Berkeley National Laboratory"/>
            <person name="Harder C.B."/>
            <person name="Miyauchi S."/>
            <person name="Viragh M."/>
            <person name="Kuo A."/>
            <person name="Thoen E."/>
            <person name="Andreopoulos B."/>
            <person name="Lu D."/>
            <person name="Skrede I."/>
            <person name="Drula E."/>
            <person name="Henrissat B."/>
            <person name="Morin E."/>
            <person name="Kohler A."/>
            <person name="Barry K."/>
            <person name="LaButti K."/>
            <person name="Morin E."/>
            <person name="Salamov A."/>
            <person name="Lipzen A."/>
            <person name="Mereny Z."/>
            <person name="Hegedus B."/>
            <person name="Baldrian P."/>
            <person name="Stursova M."/>
            <person name="Weitz H."/>
            <person name="Taylor A."/>
            <person name="Grigoriev I.V."/>
            <person name="Nagy L.G."/>
            <person name="Martin F."/>
            <person name="Kauserud H."/>
        </authorList>
    </citation>
    <scope>NUCLEOTIDE SEQUENCE</scope>
    <source>
        <strain evidence="1">9144</strain>
    </source>
</reference>
<keyword evidence="2" id="KW-1185">Reference proteome</keyword>
<evidence type="ECO:0000313" key="1">
    <source>
        <dbReference type="EMBL" id="KAJ7227402.1"/>
    </source>
</evidence>
<evidence type="ECO:0000313" key="2">
    <source>
        <dbReference type="Proteomes" id="UP001219525"/>
    </source>
</evidence>
<accession>A0AAD7E4V1</accession>